<proteinExistence type="predicted"/>
<dbReference type="KEGG" id="mlr:MELLADRAFT_61935"/>
<evidence type="ECO:0000313" key="3">
    <source>
        <dbReference type="Proteomes" id="UP000001072"/>
    </source>
</evidence>
<name>F4RH63_MELLP</name>
<protein>
    <submittedName>
        <fullName evidence="2">Uncharacterized protein</fullName>
    </submittedName>
</protein>
<feature type="region of interest" description="Disordered" evidence="1">
    <location>
        <begin position="93"/>
        <end position="118"/>
    </location>
</feature>
<dbReference type="RefSeq" id="XP_007408584.1">
    <property type="nucleotide sequence ID" value="XM_007408522.1"/>
</dbReference>
<dbReference type="HOGENOM" id="CLU_1825711_0_0_1"/>
<feature type="region of interest" description="Disordered" evidence="1">
    <location>
        <begin position="1"/>
        <end position="39"/>
    </location>
</feature>
<accession>F4RH63</accession>
<organism evidence="3">
    <name type="scientific">Melampsora larici-populina (strain 98AG31 / pathotype 3-4-7)</name>
    <name type="common">Poplar leaf rust fungus</name>
    <dbReference type="NCBI Taxonomy" id="747676"/>
    <lineage>
        <taxon>Eukaryota</taxon>
        <taxon>Fungi</taxon>
        <taxon>Dikarya</taxon>
        <taxon>Basidiomycota</taxon>
        <taxon>Pucciniomycotina</taxon>
        <taxon>Pucciniomycetes</taxon>
        <taxon>Pucciniales</taxon>
        <taxon>Melampsoraceae</taxon>
        <taxon>Melampsora</taxon>
    </lineage>
</organism>
<evidence type="ECO:0000256" key="1">
    <source>
        <dbReference type="SAM" id="MobiDB-lite"/>
    </source>
</evidence>
<evidence type="ECO:0000313" key="2">
    <source>
        <dbReference type="EMBL" id="EGG08386.1"/>
    </source>
</evidence>
<dbReference type="Proteomes" id="UP000001072">
    <property type="component" value="Unassembled WGS sequence"/>
</dbReference>
<feature type="compositionally biased region" description="Polar residues" evidence="1">
    <location>
        <begin position="1"/>
        <end position="30"/>
    </location>
</feature>
<sequence>MNNAKQAFESVNTSYTFDSNQLETKSCSDNGSDDLPKMEPLSKACGYMPNDPVVQSPPTEPVKDSLKLRLNIKRPAPASSPIKSVLPLPQKLRVVKKSSRRPPKSRKRAVNKEGEISVEVTKPVVKVEPKAKSKVKGERNK</sequence>
<dbReference type="EMBL" id="GL883101">
    <property type="protein sequence ID" value="EGG08386.1"/>
    <property type="molecule type" value="Genomic_DNA"/>
</dbReference>
<reference evidence="3" key="1">
    <citation type="journal article" date="2011" name="Proc. Natl. Acad. Sci. U.S.A.">
        <title>Obligate biotrophy features unraveled by the genomic analysis of rust fungi.</title>
        <authorList>
            <person name="Duplessis S."/>
            <person name="Cuomo C.A."/>
            <person name="Lin Y.-C."/>
            <person name="Aerts A."/>
            <person name="Tisserant E."/>
            <person name="Veneault-Fourrey C."/>
            <person name="Joly D.L."/>
            <person name="Hacquard S."/>
            <person name="Amselem J."/>
            <person name="Cantarel B.L."/>
            <person name="Chiu R."/>
            <person name="Coutinho P.M."/>
            <person name="Feau N."/>
            <person name="Field M."/>
            <person name="Frey P."/>
            <person name="Gelhaye E."/>
            <person name="Goldberg J."/>
            <person name="Grabherr M.G."/>
            <person name="Kodira C.D."/>
            <person name="Kohler A."/>
            <person name="Kuees U."/>
            <person name="Lindquist E.A."/>
            <person name="Lucas S.M."/>
            <person name="Mago R."/>
            <person name="Mauceli E."/>
            <person name="Morin E."/>
            <person name="Murat C."/>
            <person name="Pangilinan J.L."/>
            <person name="Park R."/>
            <person name="Pearson M."/>
            <person name="Quesneville H."/>
            <person name="Rouhier N."/>
            <person name="Sakthikumar S."/>
            <person name="Salamov A.A."/>
            <person name="Schmutz J."/>
            <person name="Selles B."/>
            <person name="Shapiro H."/>
            <person name="Tanguay P."/>
            <person name="Tuskan G.A."/>
            <person name="Henrissat B."/>
            <person name="Van de Peer Y."/>
            <person name="Rouze P."/>
            <person name="Ellis J.G."/>
            <person name="Dodds P.N."/>
            <person name="Schein J.E."/>
            <person name="Zhong S."/>
            <person name="Hamelin R.C."/>
            <person name="Grigoriev I.V."/>
            <person name="Szabo L.J."/>
            <person name="Martin F."/>
        </authorList>
    </citation>
    <scope>NUCLEOTIDE SEQUENCE [LARGE SCALE GENOMIC DNA]</scope>
    <source>
        <strain evidence="3">98AG31 / pathotype 3-4-7</strain>
    </source>
</reference>
<dbReference type="GeneID" id="18929812"/>
<feature type="compositionally biased region" description="Basic residues" evidence="1">
    <location>
        <begin position="93"/>
        <end position="109"/>
    </location>
</feature>
<dbReference type="VEuPathDB" id="FungiDB:MELLADRAFT_61935"/>
<dbReference type="AlphaFoldDB" id="F4RH63"/>
<keyword evidence="3" id="KW-1185">Reference proteome</keyword>
<gene>
    <name evidence="2" type="ORF">MELLADRAFT_61935</name>
</gene>
<dbReference type="InParanoid" id="F4RH63"/>